<evidence type="ECO:0000256" key="5">
    <source>
        <dbReference type="ARBA" id="ARBA00022723"/>
    </source>
</evidence>
<feature type="binding site" evidence="11">
    <location>
        <position position="172"/>
    </location>
    <ligand>
        <name>Mg(2+)</name>
        <dbReference type="ChEBI" id="CHEBI:18420"/>
    </ligand>
</feature>
<evidence type="ECO:0000313" key="14">
    <source>
        <dbReference type="Proteomes" id="UP000500791"/>
    </source>
</evidence>
<evidence type="ECO:0000256" key="3">
    <source>
        <dbReference type="ARBA" id="ARBA00022630"/>
    </source>
</evidence>
<sequence length="334" mass="34426">MMLTRRHMMLSSIGFAVATPSGAFAAGKDVGAQSVGGQSIGGQSIGGLAFGSSWRITAASGDLPGFHRVVQGIIADIDMQMSPYIAQSDISKFNAARTTEWQQMPHALCTVAGEALEVAGMTGGHFDPTVGPLVSRLGFGPITGGAGSYTGIEVAADRLRKSSVDLTLDLCGIAKGFALDRIVEAMRAHGMRNALVDVGGEVRALGQYPEGRPWTVAIADPTSTVLRAWTIVAPGRLALATSGHAANGVTGRVSVSHIIDPQTGAPASPMLRSVSVLAPTAMRADVLATALCAAGPVDGIEMARRLDIPALFIIGSTAQPVEVMTAGFRNHVVS</sequence>
<evidence type="ECO:0000256" key="6">
    <source>
        <dbReference type="ARBA" id="ARBA00022827"/>
    </source>
</evidence>
<evidence type="ECO:0000256" key="7">
    <source>
        <dbReference type="ARBA" id="ARBA00022842"/>
    </source>
</evidence>
<dbReference type="KEGG" id="mon:G8E03_12320"/>
<dbReference type="Pfam" id="PF02424">
    <property type="entry name" value="ApbE"/>
    <property type="match status" value="1"/>
</dbReference>
<dbReference type="PANTHER" id="PTHR30040">
    <property type="entry name" value="THIAMINE BIOSYNTHESIS LIPOPROTEIN APBE"/>
    <property type="match status" value="1"/>
</dbReference>
<keyword evidence="14" id="KW-1185">Reference proteome</keyword>
<keyword evidence="6 10" id="KW-0274">FAD</keyword>
<dbReference type="GO" id="GO:0046872">
    <property type="term" value="F:metal ion binding"/>
    <property type="evidence" value="ECO:0007669"/>
    <property type="project" value="UniProtKB-UniRule"/>
</dbReference>
<evidence type="ECO:0000256" key="12">
    <source>
        <dbReference type="SAM" id="SignalP"/>
    </source>
</evidence>
<evidence type="ECO:0000256" key="9">
    <source>
        <dbReference type="ARBA" id="ARBA00048540"/>
    </source>
</evidence>
<name>A0A6G7VNI6_9RHOB</name>
<feature type="chain" id="PRO_5039933120" description="FAD:protein FMN transferase" evidence="12">
    <location>
        <begin position="26"/>
        <end position="334"/>
    </location>
</feature>
<organism evidence="13 14">
    <name type="scientific">Pontivivens nitratireducens</name>
    <dbReference type="NCBI Taxonomy" id="2758038"/>
    <lineage>
        <taxon>Bacteria</taxon>
        <taxon>Pseudomonadati</taxon>
        <taxon>Pseudomonadota</taxon>
        <taxon>Alphaproteobacteria</taxon>
        <taxon>Rhodobacterales</taxon>
        <taxon>Paracoccaceae</taxon>
        <taxon>Pontivivens</taxon>
    </lineage>
</organism>
<dbReference type="SUPFAM" id="SSF143631">
    <property type="entry name" value="ApbE-like"/>
    <property type="match status" value="1"/>
</dbReference>
<dbReference type="InterPro" id="IPR003374">
    <property type="entry name" value="ApbE-like_sf"/>
</dbReference>
<evidence type="ECO:0000256" key="10">
    <source>
        <dbReference type="PIRNR" id="PIRNR006268"/>
    </source>
</evidence>
<feature type="binding site" evidence="11">
    <location>
        <position position="285"/>
    </location>
    <ligand>
        <name>Mg(2+)</name>
        <dbReference type="ChEBI" id="CHEBI:18420"/>
    </ligand>
</feature>
<dbReference type="Gene3D" id="3.10.520.10">
    <property type="entry name" value="ApbE-like domains"/>
    <property type="match status" value="1"/>
</dbReference>
<dbReference type="GO" id="GO:0016740">
    <property type="term" value="F:transferase activity"/>
    <property type="evidence" value="ECO:0007669"/>
    <property type="project" value="UniProtKB-UniRule"/>
</dbReference>
<dbReference type="InterPro" id="IPR024932">
    <property type="entry name" value="ApbE"/>
</dbReference>
<dbReference type="EMBL" id="CP049811">
    <property type="protein sequence ID" value="QIK41482.1"/>
    <property type="molecule type" value="Genomic_DNA"/>
</dbReference>
<evidence type="ECO:0000256" key="4">
    <source>
        <dbReference type="ARBA" id="ARBA00022679"/>
    </source>
</evidence>
<comment type="catalytic activity">
    <reaction evidence="9 10">
        <text>L-threonyl-[protein] + FAD = FMN-L-threonyl-[protein] + AMP + H(+)</text>
        <dbReference type="Rhea" id="RHEA:36847"/>
        <dbReference type="Rhea" id="RHEA-COMP:11060"/>
        <dbReference type="Rhea" id="RHEA-COMP:11061"/>
        <dbReference type="ChEBI" id="CHEBI:15378"/>
        <dbReference type="ChEBI" id="CHEBI:30013"/>
        <dbReference type="ChEBI" id="CHEBI:57692"/>
        <dbReference type="ChEBI" id="CHEBI:74257"/>
        <dbReference type="ChEBI" id="CHEBI:456215"/>
        <dbReference type="EC" id="2.7.1.180"/>
    </reaction>
</comment>
<protein>
    <recommendedName>
        <fullName evidence="2 10">FAD:protein FMN transferase</fullName>
        <ecNumber evidence="1 10">2.7.1.180</ecNumber>
    </recommendedName>
    <alternativeName>
        <fullName evidence="8 10">Flavin transferase</fullName>
    </alternativeName>
</protein>
<evidence type="ECO:0000256" key="1">
    <source>
        <dbReference type="ARBA" id="ARBA00011955"/>
    </source>
</evidence>
<dbReference type="AlphaFoldDB" id="A0A6G7VNI6"/>
<gene>
    <name evidence="13" type="ORF">G8E03_12320</name>
</gene>
<proteinExistence type="inferred from homology"/>
<keyword evidence="12" id="KW-0732">Signal</keyword>
<feature type="signal peptide" evidence="12">
    <location>
        <begin position="1"/>
        <end position="25"/>
    </location>
</feature>
<evidence type="ECO:0000256" key="2">
    <source>
        <dbReference type="ARBA" id="ARBA00016337"/>
    </source>
</evidence>
<keyword evidence="4 10" id="KW-0808">Transferase</keyword>
<dbReference type="EC" id="2.7.1.180" evidence="1 10"/>
<evidence type="ECO:0000256" key="11">
    <source>
        <dbReference type="PIRSR" id="PIRSR006268-2"/>
    </source>
</evidence>
<keyword evidence="5 10" id="KW-0479">Metal-binding</keyword>
<dbReference type="RefSeq" id="WP_166192348.1">
    <property type="nucleotide sequence ID" value="NZ_CP049811.1"/>
</dbReference>
<keyword evidence="7 10" id="KW-0460">Magnesium</keyword>
<evidence type="ECO:0000313" key="13">
    <source>
        <dbReference type="EMBL" id="QIK41482.1"/>
    </source>
</evidence>
<keyword evidence="3 10" id="KW-0285">Flavoprotein</keyword>
<accession>A0A6G7VNI6</accession>
<reference evidence="13 14" key="1">
    <citation type="submission" date="2020-03" db="EMBL/GenBank/DDBJ databases">
        <title>Complete genome sequence of Monaibacterium sp. ALG8 with diverse plasmids.</title>
        <authorList>
            <person name="Sun C."/>
        </authorList>
    </citation>
    <scope>NUCLEOTIDE SEQUENCE [LARGE SCALE GENOMIC DNA]</scope>
    <source>
        <strain evidence="13 14">ALG8</strain>
    </source>
</reference>
<feature type="binding site" evidence="11">
    <location>
        <position position="289"/>
    </location>
    <ligand>
        <name>Mg(2+)</name>
        <dbReference type="ChEBI" id="CHEBI:18420"/>
    </ligand>
</feature>
<comment type="cofactor">
    <cofactor evidence="11">
        <name>Mg(2+)</name>
        <dbReference type="ChEBI" id="CHEBI:18420"/>
    </cofactor>
    <cofactor evidence="11">
        <name>Mn(2+)</name>
        <dbReference type="ChEBI" id="CHEBI:29035"/>
    </cofactor>
    <text evidence="11">Magnesium. Can also use manganese.</text>
</comment>
<comment type="similarity">
    <text evidence="10">Belongs to the ApbE family.</text>
</comment>
<evidence type="ECO:0000256" key="8">
    <source>
        <dbReference type="ARBA" id="ARBA00031306"/>
    </source>
</evidence>
<dbReference type="Proteomes" id="UP000500791">
    <property type="component" value="Chromosome"/>
</dbReference>
<dbReference type="PANTHER" id="PTHR30040:SF2">
    <property type="entry name" value="FAD:PROTEIN FMN TRANSFERASE"/>
    <property type="match status" value="1"/>
</dbReference>
<dbReference type="PIRSF" id="PIRSF006268">
    <property type="entry name" value="ApbE"/>
    <property type="match status" value="1"/>
</dbReference>